<dbReference type="Gene3D" id="2.130.10.10">
    <property type="entry name" value="YVTN repeat-like/Quinoprotein amine dehydrogenase"/>
    <property type="match status" value="1"/>
</dbReference>
<dbReference type="Pfam" id="PF23568">
    <property type="entry name" value="ARM_LIN"/>
    <property type="match status" value="1"/>
</dbReference>
<dbReference type="InterPro" id="IPR056512">
    <property type="entry name" value="LIN_N"/>
</dbReference>
<dbReference type="InterPro" id="IPR055566">
    <property type="entry name" value="ARM_LIN"/>
</dbReference>
<dbReference type="SMART" id="SM00320">
    <property type="entry name" value="WD40"/>
    <property type="match status" value="3"/>
</dbReference>
<evidence type="ECO:0000259" key="4">
    <source>
        <dbReference type="Pfam" id="PF23628"/>
    </source>
</evidence>
<evidence type="ECO:0000313" key="5">
    <source>
        <dbReference type="EMBL" id="KMZ71277.1"/>
    </source>
</evidence>
<dbReference type="PROSITE" id="PS50294">
    <property type="entry name" value="WD_REPEATS_REGION"/>
    <property type="match status" value="1"/>
</dbReference>
<dbReference type="Gene3D" id="1.25.10.10">
    <property type="entry name" value="Leucine-rich Repeat Variant"/>
    <property type="match status" value="1"/>
</dbReference>
<feature type="domain" description="Putative E3 ubiquitin-protein ligase LIN ARM-like" evidence="4">
    <location>
        <begin position="445"/>
        <end position="799"/>
    </location>
</feature>
<dbReference type="OrthoDB" id="6262491at2759"/>
<evidence type="ECO:0000313" key="6">
    <source>
        <dbReference type="Proteomes" id="UP000036987"/>
    </source>
</evidence>
<dbReference type="Pfam" id="PF23628">
    <property type="entry name" value="ARM_LIN_C"/>
    <property type="match status" value="1"/>
</dbReference>
<dbReference type="InterPro" id="IPR011989">
    <property type="entry name" value="ARM-like"/>
</dbReference>
<proteinExistence type="predicted"/>
<dbReference type="OMA" id="CELLQYQ"/>
<dbReference type="InterPro" id="IPR015943">
    <property type="entry name" value="WD40/YVTN_repeat-like_dom_sf"/>
</dbReference>
<dbReference type="PANTHER" id="PTHR35549">
    <property type="entry name" value="OS04G0584500 PROTEIN"/>
    <property type="match status" value="1"/>
</dbReference>
<organism evidence="5 6">
    <name type="scientific">Zostera marina</name>
    <name type="common">Eelgrass</name>
    <dbReference type="NCBI Taxonomy" id="29655"/>
    <lineage>
        <taxon>Eukaryota</taxon>
        <taxon>Viridiplantae</taxon>
        <taxon>Streptophyta</taxon>
        <taxon>Embryophyta</taxon>
        <taxon>Tracheophyta</taxon>
        <taxon>Spermatophyta</taxon>
        <taxon>Magnoliopsida</taxon>
        <taxon>Liliopsida</taxon>
        <taxon>Zosteraceae</taxon>
        <taxon>Zostera</taxon>
    </lineage>
</organism>
<dbReference type="InterPro" id="IPR001680">
    <property type="entry name" value="WD40_rpt"/>
</dbReference>
<dbReference type="InterPro" id="IPR036322">
    <property type="entry name" value="WD40_repeat_dom_sf"/>
</dbReference>
<name>A0A0K9PSS3_ZOSMR</name>
<dbReference type="InterPro" id="IPR016024">
    <property type="entry name" value="ARM-type_fold"/>
</dbReference>
<comment type="caution">
    <text evidence="5">The sequence shown here is derived from an EMBL/GenBank/DDBJ whole genome shotgun (WGS) entry which is preliminary data.</text>
</comment>
<dbReference type="AlphaFoldDB" id="A0A0K9PSS3"/>
<sequence length="1105" mass="123871">MEEFSTEVASPDSPIHQKSKLNIASIRSTISIINHHLHLLLSDSSALQSLQHRIASRLSSSTKNPNNNHFPFSDHSILSNLFWGVQNLHSSVATDSRRVNDADGDGDVVLSRLAKAESMLQVPALLDENGTTAGVDNRYLVCTSYFYLSLVRKLQGDEWQVAMHFLHALLMSPGYVRMEFTPELCRKLWEESGGGVRLKGGGNDATMDEALRQRGRRCKDWLMYYQVVSYGETPRWIKGSGNFLTVPDDMGRRRTMPTRLQTSLHKMLENAKDSSMVHQDNLQISQEDMALHSMNVSPNNGRGRINGETLSIANLLELQNLDELEEQTSFRRLDEVYYQDRNENFDIKRLQEILEDSQTDDTSDSCSSENDSTEASDIESVPNQAEMDNKANTMVTVATKSEFSSCNNICGSVVEIACNSNSQKWESFSPPLSPTAASLGLIEILISSFDFMTNNMHLKAINTPQILTRLVNVARNKNLEECISLAVILVRCMRQNGKSRNVLLQVDRVDPFLHLLKRKEKHAKSAALEYFHEILRMPRSSAIILLGQIRKHGGISIMHTLFACVQQAKHEHKLLAANILIQLDMLEDPCGKSVFKEEALEVLMEAITSEDRSSLRTLSAFIISNIGGTYSWTGEPYTVAWLVKKVGLTSVYSRNMIKNIDWHDPCLQESEMDTWSSMVAKGFLKIGSSIFNALAKGLESNVKNVSRDTLVTLAWLSCEMTVMTSNTLRYSVCEILLGGIVQFLHPGSDLDERVLACLCVYNFASGKGMQKLMNLSEGVRESLRRLSGVTWMAEELLKLTDYFIPSKERVSCVHTQILEAGKVGSGAATALIYYKGQLYGGYADGSIKIWDIKGQISKLVCEIKEHKKVVTCFTIFEPGDNLLSGSVDKTVRVWQMLQKKFECLEIIEVKEPVQNINTFGERIFVTTQSRGLKVFRSSNVTKMICNSKTVKCLAVAQSKVYLGCSDSSIQGFDVVDNQEQEIRASSNIWRLHNKPISSIYIYKGWLYSAGVNVEESNIKDWRRHNKPQISITLEKGSTVHEMAVVEDFIYLTCSSSPNILQIWLRGKQQKIGRLSAGSKITSLLTTNDVILCGTETGLIKGWIPL</sequence>
<dbReference type="Proteomes" id="UP000036987">
    <property type="component" value="Unassembled WGS sequence"/>
</dbReference>
<keyword evidence="1" id="KW-0853">WD repeat</keyword>
<dbReference type="Pfam" id="PF00400">
    <property type="entry name" value="WD40"/>
    <property type="match status" value="1"/>
</dbReference>
<gene>
    <name evidence="5" type="ORF">ZOSMA_183G00070</name>
</gene>
<dbReference type="STRING" id="29655.A0A0K9PSS3"/>
<evidence type="ECO:0000256" key="1">
    <source>
        <dbReference type="PROSITE-ProRule" id="PRU00221"/>
    </source>
</evidence>
<dbReference type="EMBL" id="LFYR01000680">
    <property type="protein sequence ID" value="KMZ71277.1"/>
    <property type="molecule type" value="Genomic_DNA"/>
</dbReference>
<feature type="repeat" description="WD" evidence="1">
    <location>
        <begin position="863"/>
        <end position="896"/>
    </location>
</feature>
<dbReference type="PANTHER" id="PTHR35549:SF2">
    <property type="entry name" value="TRANSDUCIN_WD40 REPEAT-LIKE SUPERFAMILY PROTEIN"/>
    <property type="match status" value="1"/>
</dbReference>
<protein>
    <submittedName>
        <fullName evidence="5">Uncharacterized protein</fullName>
    </submittedName>
</protein>
<keyword evidence="6" id="KW-1185">Reference proteome</keyword>
<evidence type="ECO:0000256" key="2">
    <source>
        <dbReference type="SAM" id="MobiDB-lite"/>
    </source>
</evidence>
<dbReference type="PROSITE" id="PS50082">
    <property type="entry name" value="WD_REPEATS_2"/>
    <property type="match status" value="1"/>
</dbReference>
<feature type="domain" description="Putative E3 ubiquitin-protein ligase LIN N-terminal" evidence="3">
    <location>
        <begin position="25"/>
        <end position="188"/>
    </location>
</feature>
<reference evidence="6" key="1">
    <citation type="journal article" date="2016" name="Nature">
        <title>The genome of the seagrass Zostera marina reveals angiosperm adaptation to the sea.</title>
        <authorList>
            <person name="Olsen J.L."/>
            <person name="Rouze P."/>
            <person name="Verhelst B."/>
            <person name="Lin Y.-C."/>
            <person name="Bayer T."/>
            <person name="Collen J."/>
            <person name="Dattolo E."/>
            <person name="De Paoli E."/>
            <person name="Dittami S."/>
            <person name="Maumus F."/>
            <person name="Michel G."/>
            <person name="Kersting A."/>
            <person name="Lauritano C."/>
            <person name="Lohaus R."/>
            <person name="Toepel M."/>
            <person name="Tonon T."/>
            <person name="Vanneste K."/>
            <person name="Amirebrahimi M."/>
            <person name="Brakel J."/>
            <person name="Bostroem C."/>
            <person name="Chovatia M."/>
            <person name="Grimwood J."/>
            <person name="Jenkins J.W."/>
            <person name="Jueterbock A."/>
            <person name="Mraz A."/>
            <person name="Stam W.T."/>
            <person name="Tice H."/>
            <person name="Bornberg-Bauer E."/>
            <person name="Green P.J."/>
            <person name="Pearson G.A."/>
            <person name="Procaccini G."/>
            <person name="Duarte C.M."/>
            <person name="Schmutz J."/>
            <person name="Reusch T.B.H."/>
            <person name="Van de Peer Y."/>
        </authorList>
    </citation>
    <scope>NUCLEOTIDE SEQUENCE [LARGE SCALE GENOMIC DNA]</scope>
    <source>
        <strain evidence="6">cv. Finnish</strain>
    </source>
</reference>
<accession>A0A0K9PSS3</accession>
<feature type="region of interest" description="Disordered" evidence="2">
    <location>
        <begin position="356"/>
        <end position="389"/>
    </location>
</feature>
<evidence type="ECO:0000259" key="3">
    <source>
        <dbReference type="Pfam" id="PF23568"/>
    </source>
</evidence>
<dbReference type="SUPFAM" id="SSF48371">
    <property type="entry name" value="ARM repeat"/>
    <property type="match status" value="1"/>
</dbReference>
<dbReference type="SUPFAM" id="SSF50978">
    <property type="entry name" value="WD40 repeat-like"/>
    <property type="match status" value="1"/>
</dbReference>